<dbReference type="PANTHER" id="PTHR12547:SF18">
    <property type="entry name" value="PROTEIN TIS11"/>
    <property type="match status" value="1"/>
</dbReference>
<feature type="compositionally biased region" description="Polar residues" evidence="6">
    <location>
        <begin position="114"/>
        <end position="123"/>
    </location>
</feature>
<feature type="region of interest" description="Disordered" evidence="6">
    <location>
        <begin position="77"/>
        <end position="128"/>
    </location>
</feature>
<proteinExistence type="predicted"/>
<feature type="compositionally biased region" description="Pro residues" evidence="6">
    <location>
        <begin position="219"/>
        <end position="232"/>
    </location>
</feature>
<dbReference type="InterPro" id="IPR045877">
    <property type="entry name" value="ZFP36-like"/>
</dbReference>
<dbReference type="Pfam" id="PF00642">
    <property type="entry name" value="zf-CCCH"/>
    <property type="match status" value="2"/>
</dbReference>
<evidence type="ECO:0000256" key="2">
    <source>
        <dbReference type="ARBA" id="ARBA00022737"/>
    </source>
</evidence>
<feature type="compositionally biased region" description="Low complexity" evidence="6">
    <location>
        <begin position="664"/>
        <end position="681"/>
    </location>
</feature>
<dbReference type="Proteomes" id="UP000318582">
    <property type="component" value="Unassembled WGS sequence"/>
</dbReference>
<feature type="domain" description="C3H1-type" evidence="7">
    <location>
        <begin position="322"/>
        <end position="350"/>
    </location>
</feature>
<accession>A0A507DWD5</accession>
<feature type="compositionally biased region" description="Polar residues" evidence="6">
    <location>
        <begin position="10"/>
        <end position="28"/>
    </location>
</feature>
<feature type="compositionally biased region" description="Low complexity" evidence="6">
    <location>
        <begin position="85"/>
        <end position="94"/>
    </location>
</feature>
<keyword evidence="1 5" id="KW-0479">Metal-binding</keyword>
<name>A0A507DWD5_9FUNG</name>
<feature type="region of interest" description="Disordered" evidence="6">
    <location>
        <begin position="712"/>
        <end position="739"/>
    </location>
</feature>
<feature type="compositionally biased region" description="Polar residues" evidence="6">
    <location>
        <begin position="413"/>
        <end position="429"/>
    </location>
</feature>
<dbReference type="GO" id="GO:0003729">
    <property type="term" value="F:mRNA binding"/>
    <property type="evidence" value="ECO:0007669"/>
    <property type="project" value="InterPro"/>
</dbReference>
<keyword evidence="3 5" id="KW-0863">Zinc-finger</keyword>
<protein>
    <recommendedName>
        <fullName evidence="7">C3H1-type domain-containing protein</fullName>
    </recommendedName>
</protein>
<comment type="caution">
    <text evidence="8">The sequence shown here is derived from an EMBL/GenBank/DDBJ whole genome shotgun (WGS) entry which is preliminary data.</text>
</comment>
<dbReference type="SMART" id="SM00356">
    <property type="entry name" value="ZnF_C3H1"/>
    <property type="match status" value="2"/>
</dbReference>
<dbReference type="FunFam" id="4.10.1000.10:FF:000001">
    <property type="entry name" value="zinc finger CCCH domain-containing protein 15-like"/>
    <property type="match status" value="1"/>
</dbReference>
<dbReference type="GO" id="GO:0008270">
    <property type="term" value="F:zinc ion binding"/>
    <property type="evidence" value="ECO:0007669"/>
    <property type="project" value="UniProtKB-KW"/>
</dbReference>
<feature type="region of interest" description="Disordered" evidence="6">
    <location>
        <begin position="660"/>
        <end position="681"/>
    </location>
</feature>
<feature type="zinc finger region" description="C3H1-type" evidence="5">
    <location>
        <begin position="284"/>
        <end position="312"/>
    </location>
</feature>
<dbReference type="EMBL" id="QEAQ01000107">
    <property type="protein sequence ID" value="TPX55495.1"/>
    <property type="molecule type" value="Genomic_DNA"/>
</dbReference>
<feature type="compositionally biased region" description="Polar residues" evidence="6">
    <location>
        <begin position="370"/>
        <end position="398"/>
    </location>
</feature>
<feature type="domain" description="C3H1-type" evidence="7">
    <location>
        <begin position="284"/>
        <end position="312"/>
    </location>
</feature>
<dbReference type="AlphaFoldDB" id="A0A507DWD5"/>
<evidence type="ECO:0000256" key="6">
    <source>
        <dbReference type="SAM" id="MobiDB-lite"/>
    </source>
</evidence>
<organism evidence="8 9">
    <name type="scientific">Powellomyces hirtus</name>
    <dbReference type="NCBI Taxonomy" id="109895"/>
    <lineage>
        <taxon>Eukaryota</taxon>
        <taxon>Fungi</taxon>
        <taxon>Fungi incertae sedis</taxon>
        <taxon>Chytridiomycota</taxon>
        <taxon>Chytridiomycota incertae sedis</taxon>
        <taxon>Chytridiomycetes</taxon>
        <taxon>Spizellomycetales</taxon>
        <taxon>Powellomycetaceae</taxon>
        <taxon>Powellomyces</taxon>
    </lineage>
</organism>
<feature type="region of interest" description="Disordered" evidence="6">
    <location>
        <begin position="1"/>
        <end position="54"/>
    </location>
</feature>
<dbReference type="PROSITE" id="PS50103">
    <property type="entry name" value="ZF_C3H1"/>
    <property type="match status" value="2"/>
</dbReference>
<feature type="region of interest" description="Disordered" evidence="6">
    <location>
        <begin position="214"/>
        <end position="273"/>
    </location>
</feature>
<evidence type="ECO:0000256" key="5">
    <source>
        <dbReference type="PROSITE-ProRule" id="PRU00723"/>
    </source>
</evidence>
<evidence type="ECO:0000313" key="9">
    <source>
        <dbReference type="Proteomes" id="UP000318582"/>
    </source>
</evidence>
<feature type="region of interest" description="Disordered" evidence="6">
    <location>
        <begin position="578"/>
        <end position="614"/>
    </location>
</feature>
<dbReference type="PANTHER" id="PTHR12547">
    <property type="entry name" value="CCCH ZINC FINGER/TIS11-RELATED"/>
    <property type="match status" value="1"/>
</dbReference>
<dbReference type="STRING" id="109895.A0A507DWD5"/>
<feature type="compositionally biased region" description="Low complexity" evidence="6">
    <location>
        <begin position="41"/>
        <end position="54"/>
    </location>
</feature>
<feature type="region of interest" description="Disordered" evidence="6">
    <location>
        <begin position="354"/>
        <end position="430"/>
    </location>
</feature>
<dbReference type="Gene3D" id="4.10.1000.10">
    <property type="entry name" value="Zinc finger, CCCH-type"/>
    <property type="match status" value="2"/>
</dbReference>
<keyword evidence="9" id="KW-1185">Reference proteome</keyword>
<evidence type="ECO:0000256" key="1">
    <source>
        <dbReference type="ARBA" id="ARBA00022723"/>
    </source>
</evidence>
<evidence type="ECO:0000259" key="7">
    <source>
        <dbReference type="PROSITE" id="PS50103"/>
    </source>
</evidence>
<dbReference type="SUPFAM" id="SSF90229">
    <property type="entry name" value="CCCH zinc finger"/>
    <property type="match status" value="2"/>
</dbReference>
<dbReference type="FunFam" id="4.10.1000.10:FF:000002">
    <property type="entry name" value="Zinc finger protein 36, C3H1 type-like 1"/>
    <property type="match status" value="1"/>
</dbReference>
<reference evidence="8 9" key="1">
    <citation type="journal article" date="2019" name="Sci. Rep.">
        <title>Comparative genomics of chytrid fungi reveal insights into the obligate biotrophic and pathogenic lifestyle of Synchytrium endobioticum.</title>
        <authorList>
            <person name="van de Vossenberg B.T.L.H."/>
            <person name="Warris S."/>
            <person name="Nguyen H.D.T."/>
            <person name="van Gent-Pelzer M.P.E."/>
            <person name="Joly D.L."/>
            <person name="van de Geest H.C."/>
            <person name="Bonants P.J.M."/>
            <person name="Smith D.S."/>
            <person name="Levesque C.A."/>
            <person name="van der Lee T.A.J."/>
        </authorList>
    </citation>
    <scope>NUCLEOTIDE SEQUENCE [LARGE SCALE GENOMIC DNA]</scope>
    <source>
        <strain evidence="8 9">CBS 809.83</strain>
    </source>
</reference>
<keyword evidence="4 5" id="KW-0862">Zinc</keyword>
<evidence type="ECO:0000313" key="8">
    <source>
        <dbReference type="EMBL" id="TPX55495.1"/>
    </source>
</evidence>
<evidence type="ECO:0000256" key="3">
    <source>
        <dbReference type="ARBA" id="ARBA00022771"/>
    </source>
</evidence>
<evidence type="ECO:0000256" key="4">
    <source>
        <dbReference type="ARBA" id="ARBA00022833"/>
    </source>
</evidence>
<dbReference type="InterPro" id="IPR036855">
    <property type="entry name" value="Znf_CCCH_sf"/>
</dbReference>
<sequence>MSILLHSRSRLNSTSANTPTSVSASTMFEQPRYDNHHHNPQLQGQQQAQGEGQDTYHANTSIRRNSTRSNSVTALTAYQHPAPSPNTASTAAPTHRNEQADGQLDYSHPEGDSHGTTGYNNQSYHHHHQSVAAPRFGAYQQGTMSYEPLSPVGAVPHYGHSHPHSQQPLLAYPKSGHNLALEPELHHHNHHHQAQLGGGSLGHVHSARYMTAPLSYADPPLPTPNATPPPAARPQQQYARRRSATADASLATGPARYAEGLATSDNGSMGTSHKMDRELKKMSLYKTELCRSWEETGTCRYGTKCQFAHSQVELRPVDRHPKYKTEMCKTFWEKGTCPYGKRCCFIHTENVERNMKGSGGDSGGDKTADGLQSPTEEVDQQSANQARTRARTMSTGSLRNAGGNGTSGDMRENNVSNGNGQKSLTSPAASQVYDHRAIADAYFSGRRPSNANEAVSPIAEGYMHGAPNAMDRLSLMMRNTHIGSSSSHTELAMNQNASAYAEARRLSTVDPRNDSHYGDAQVDGNIYPHHHHQQQYQQSQQHPSSLRHIPNSVMHNALNAAGGGGDVDENGEYIPNDNASAFATPPRERTRRSRSVTQPAGFVPPDVRPWGKNRSESFSGYLPGSPLPQDQYAAGDYYTQLNAARHQQYLAMKSGGGNNGGGMVSSAPSSSTSAGGYYSGPASFQMQHQQLLSPPPSGHPSPVRETILEEEHLRDEGDEDDTLADGGGPGIQRRRTQSFGHRLPIFKTIKRTVA</sequence>
<dbReference type="InterPro" id="IPR000571">
    <property type="entry name" value="Znf_CCCH"/>
</dbReference>
<keyword evidence="2" id="KW-0677">Repeat</keyword>
<feature type="zinc finger region" description="C3H1-type" evidence="5">
    <location>
        <begin position="322"/>
        <end position="350"/>
    </location>
</feature>
<gene>
    <name evidence="8" type="ORF">PhCBS80983_g05270</name>
</gene>